<evidence type="ECO:0008006" key="3">
    <source>
        <dbReference type="Google" id="ProtNLM"/>
    </source>
</evidence>
<dbReference type="AlphaFoldDB" id="A0A2P2IH84"/>
<feature type="signal peptide" evidence="1">
    <location>
        <begin position="1"/>
        <end position="27"/>
    </location>
</feature>
<dbReference type="EMBL" id="GGEC01000054">
    <property type="protein sequence ID" value="MBW80537.1"/>
    <property type="molecule type" value="Transcribed_RNA"/>
</dbReference>
<evidence type="ECO:0000256" key="1">
    <source>
        <dbReference type="SAM" id="SignalP"/>
    </source>
</evidence>
<name>A0A2P2IH84_RHIMU</name>
<evidence type="ECO:0000313" key="2">
    <source>
        <dbReference type="EMBL" id="MBW80537.1"/>
    </source>
</evidence>
<keyword evidence="1" id="KW-0732">Signal</keyword>
<sequence length="70" mass="8013">MHFSDMKSHCCALVLCLHRSWASEVHAFENTVMAFGSQLRPVDFSSGWPACSIPCKFVIFIKWLLTFSFL</sequence>
<reference evidence="2" key="1">
    <citation type="submission" date="2018-02" db="EMBL/GenBank/DDBJ databases">
        <title>Rhizophora mucronata_Transcriptome.</title>
        <authorList>
            <person name="Meera S.P."/>
            <person name="Sreeshan A."/>
            <person name="Augustine A."/>
        </authorList>
    </citation>
    <scope>NUCLEOTIDE SEQUENCE</scope>
    <source>
        <tissue evidence="2">Leaf</tissue>
    </source>
</reference>
<protein>
    <recommendedName>
        <fullName evidence="3">Secreted protein</fullName>
    </recommendedName>
</protein>
<feature type="chain" id="PRO_5015141270" description="Secreted protein" evidence="1">
    <location>
        <begin position="28"/>
        <end position="70"/>
    </location>
</feature>
<proteinExistence type="predicted"/>
<accession>A0A2P2IH84</accession>
<organism evidence="2">
    <name type="scientific">Rhizophora mucronata</name>
    <name type="common">Asiatic mangrove</name>
    <dbReference type="NCBI Taxonomy" id="61149"/>
    <lineage>
        <taxon>Eukaryota</taxon>
        <taxon>Viridiplantae</taxon>
        <taxon>Streptophyta</taxon>
        <taxon>Embryophyta</taxon>
        <taxon>Tracheophyta</taxon>
        <taxon>Spermatophyta</taxon>
        <taxon>Magnoliopsida</taxon>
        <taxon>eudicotyledons</taxon>
        <taxon>Gunneridae</taxon>
        <taxon>Pentapetalae</taxon>
        <taxon>rosids</taxon>
        <taxon>fabids</taxon>
        <taxon>Malpighiales</taxon>
        <taxon>Rhizophoraceae</taxon>
        <taxon>Rhizophora</taxon>
    </lineage>
</organism>